<dbReference type="AlphaFoldDB" id="A0A392TCL9"/>
<protein>
    <submittedName>
        <fullName evidence="1">Uncharacterized protein</fullName>
    </submittedName>
</protein>
<proteinExistence type="predicted"/>
<dbReference type="EMBL" id="LXQA010541981">
    <property type="protein sequence ID" value="MCI58187.1"/>
    <property type="molecule type" value="Genomic_DNA"/>
</dbReference>
<name>A0A392TCL9_9FABA</name>
<reference evidence="1 2" key="1">
    <citation type="journal article" date="2018" name="Front. Plant Sci.">
        <title>Red Clover (Trifolium pratense) and Zigzag Clover (T. medium) - A Picture of Genomic Similarities and Differences.</title>
        <authorList>
            <person name="Dluhosova J."/>
            <person name="Istvanek J."/>
            <person name="Nedelnik J."/>
            <person name="Repkova J."/>
        </authorList>
    </citation>
    <scope>NUCLEOTIDE SEQUENCE [LARGE SCALE GENOMIC DNA]</scope>
    <source>
        <strain evidence="2">cv. 10/8</strain>
        <tissue evidence="1">Leaf</tissue>
    </source>
</reference>
<comment type="caution">
    <text evidence="1">The sequence shown here is derived from an EMBL/GenBank/DDBJ whole genome shotgun (WGS) entry which is preliminary data.</text>
</comment>
<sequence length="58" mass="6513">MRYNKTTISTPIDKIFPVSVGVLPPLPPTHQGTDTWLKVKSKYPVSSEPMLQHPSTHQ</sequence>
<organism evidence="1 2">
    <name type="scientific">Trifolium medium</name>
    <dbReference type="NCBI Taxonomy" id="97028"/>
    <lineage>
        <taxon>Eukaryota</taxon>
        <taxon>Viridiplantae</taxon>
        <taxon>Streptophyta</taxon>
        <taxon>Embryophyta</taxon>
        <taxon>Tracheophyta</taxon>
        <taxon>Spermatophyta</taxon>
        <taxon>Magnoliopsida</taxon>
        <taxon>eudicotyledons</taxon>
        <taxon>Gunneridae</taxon>
        <taxon>Pentapetalae</taxon>
        <taxon>rosids</taxon>
        <taxon>fabids</taxon>
        <taxon>Fabales</taxon>
        <taxon>Fabaceae</taxon>
        <taxon>Papilionoideae</taxon>
        <taxon>50 kb inversion clade</taxon>
        <taxon>NPAAA clade</taxon>
        <taxon>Hologalegina</taxon>
        <taxon>IRL clade</taxon>
        <taxon>Trifolieae</taxon>
        <taxon>Trifolium</taxon>
    </lineage>
</organism>
<evidence type="ECO:0000313" key="1">
    <source>
        <dbReference type="EMBL" id="MCI58187.1"/>
    </source>
</evidence>
<evidence type="ECO:0000313" key="2">
    <source>
        <dbReference type="Proteomes" id="UP000265520"/>
    </source>
</evidence>
<dbReference type="Proteomes" id="UP000265520">
    <property type="component" value="Unassembled WGS sequence"/>
</dbReference>
<feature type="non-terminal residue" evidence="1">
    <location>
        <position position="58"/>
    </location>
</feature>
<accession>A0A392TCL9</accession>
<keyword evidence="2" id="KW-1185">Reference proteome</keyword>